<feature type="compositionally biased region" description="Pro residues" evidence="1">
    <location>
        <begin position="692"/>
        <end position="702"/>
    </location>
</feature>
<dbReference type="Gene3D" id="3.40.50.1820">
    <property type="entry name" value="alpha/beta hydrolase"/>
    <property type="match status" value="1"/>
</dbReference>
<gene>
    <name evidence="3" type="ORF">COS52_02330</name>
</gene>
<evidence type="ECO:0008006" key="5">
    <source>
        <dbReference type="Google" id="ProtNLM"/>
    </source>
</evidence>
<dbReference type="SUPFAM" id="SSF53474">
    <property type="entry name" value="alpha/beta-Hydrolases"/>
    <property type="match status" value="1"/>
</dbReference>
<accession>A0A2M7BST1</accession>
<dbReference type="InterPro" id="IPR003386">
    <property type="entry name" value="LACT/PDAT_acylTrfase"/>
</dbReference>
<dbReference type="EMBL" id="PEVA01000101">
    <property type="protein sequence ID" value="PIV08513.1"/>
    <property type="molecule type" value="Genomic_DNA"/>
</dbReference>
<keyword evidence="2" id="KW-1133">Transmembrane helix</keyword>
<dbReference type="PANTHER" id="PTHR11440">
    <property type="entry name" value="LECITHIN-CHOLESTEROL ACYLTRANSFERASE-RELATED"/>
    <property type="match status" value="1"/>
</dbReference>
<feature type="transmembrane region" description="Helical" evidence="2">
    <location>
        <begin position="784"/>
        <end position="806"/>
    </location>
</feature>
<keyword evidence="2" id="KW-0812">Transmembrane</keyword>
<name>A0A2M7BST1_9BACT</name>
<evidence type="ECO:0000256" key="2">
    <source>
        <dbReference type="SAM" id="Phobius"/>
    </source>
</evidence>
<dbReference type="SUPFAM" id="SSF75005">
    <property type="entry name" value="Arabinanase/levansucrase/invertase"/>
    <property type="match status" value="2"/>
</dbReference>
<dbReference type="Pfam" id="PF02450">
    <property type="entry name" value="LCAT"/>
    <property type="match status" value="1"/>
</dbReference>
<evidence type="ECO:0000256" key="1">
    <source>
        <dbReference type="SAM" id="MobiDB-lite"/>
    </source>
</evidence>
<organism evidence="3 4">
    <name type="scientific">Candidatus Roizmanbacteria bacterium CG03_land_8_20_14_0_80_39_12</name>
    <dbReference type="NCBI Taxonomy" id="1974847"/>
    <lineage>
        <taxon>Bacteria</taxon>
        <taxon>Candidatus Roizmaniibacteriota</taxon>
    </lineage>
</organism>
<dbReference type="InterPro" id="IPR023296">
    <property type="entry name" value="Glyco_hydro_beta-prop_sf"/>
</dbReference>
<sequence>MVPIILLSIFFFFVPPVFAQEFSLYQNNPVLKKDSMSAGVFQPFVSKNNSTFSLWFADSDGNKATIALMKSANGIDWYDKTTLQLSYRNSVHDPFMFINNNEYQLYFGSSNYGNISIWKSISQDGKTFQKGNEVEVLKPEYSWEGSNLSCPSVIEDKSLQYLFYAGSGNGWAIGMATSADGTGWQKCSNNPVIPAGSGPQIVKYNDLYYLFYQSPTGLQVQQTDNLNGCDTVWTNKHPIFPPFGDPAPVVVGNDLWLYGTFGTLEGQAIGLAGNAQIAQPTYPIVLIPGMFASWNKEALLHNTDVSFDMWKLHPAVTEYNAIEKTLENKGRTKNTDYFLFTYDWRAPLTTTIDNLNQFLEGTIWNTRPYQPIQLIGHSLGGVVTQLYAQKDEKKPIKNIITVGSPLLGALQSYKPLAGGEIDRENTLMWMAEKLVLLLNKSGIESDKDTIMRMLPIMKDILPTFPYLKNESGSYITSSLNNTTLSNTQINSSISQFYLGGSGYQTNSGYVVGSRTPLDTLLSIYQDGHPISSWQEEGDGIIPLKSTLNQITPAPIQNHGELIYSKTSIKTILSKLNIQVQDSDIPVGQATSIFPAILTFIQSPATIQISRNGVTVEEDEGMIWIQNAENGTYNLNVTGTGEGEYTVSIWLIGENDDKWIQLKKQTSSGKIDEYTISFDSSTGGTAVEYIAPSPTPTLTPSPTPTVISQSSSSNSNSAQPTNSESKKENTESTKPNTNFAQGISDVVKKVARVFENKKTQVSKKETVPQILGVANSKKITYRSPLSLLFFIKQILWGVSTVFITLFYEVKKIKNGLPT</sequence>
<protein>
    <recommendedName>
        <fullName evidence="5">PGAP1 family protein</fullName>
    </recommendedName>
</protein>
<proteinExistence type="predicted"/>
<dbReference type="InterPro" id="IPR029058">
    <property type="entry name" value="AB_hydrolase_fold"/>
</dbReference>
<dbReference type="GO" id="GO:0008374">
    <property type="term" value="F:O-acyltransferase activity"/>
    <property type="evidence" value="ECO:0007669"/>
    <property type="project" value="InterPro"/>
</dbReference>
<dbReference type="Proteomes" id="UP000230119">
    <property type="component" value="Unassembled WGS sequence"/>
</dbReference>
<evidence type="ECO:0000313" key="3">
    <source>
        <dbReference type="EMBL" id="PIV08513.1"/>
    </source>
</evidence>
<feature type="region of interest" description="Disordered" evidence="1">
    <location>
        <begin position="686"/>
        <end position="737"/>
    </location>
</feature>
<dbReference type="AlphaFoldDB" id="A0A2M7BST1"/>
<reference evidence="4" key="1">
    <citation type="submission" date="2017-09" db="EMBL/GenBank/DDBJ databases">
        <title>Depth-based differentiation of microbial function through sediment-hosted aquifers and enrichment of novel symbionts in the deep terrestrial subsurface.</title>
        <authorList>
            <person name="Probst A.J."/>
            <person name="Ladd B."/>
            <person name="Jarett J.K."/>
            <person name="Geller-Mcgrath D.E."/>
            <person name="Sieber C.M.K."/>
            <person name="Emerson J.B."/>
            <person name="Anantharaman K."/>
            <person name="Thomas B.C."/>
            <person name="Malmstrom R."/>
            <person name="Stieglmeier M."/>
            <person name="Klingl A."/>
            <person name="Woyke T."/>
            <person name="Ryan C.M."/>
            <person name="Banfield J.F."/>
        </authorList>
    </citation>
    <scope>NUCLEOTIDE SEQUENCE [LARGE SCALE GENOMIC DNA]</scope>
</reference>
<evidence type="ECO:0000313" key="4">
    <source>
        <dbReference type="Proteomes" id="UP000230119"/>
    </source>
</evidence>
<dbReference type="GO" id="GO:0006629">
    <property type="term" value="P:lipid metabolic process"/>
    <property type="evidence" value="ECO:0007669"/>
    <property type="project" value="InterPro"/>
</dbReference>
<dbReference type="Gene3D" id="2.115.10.20">
    <property type="entry name" value="Glycosyl hydrolase domain, family 43"/>
    <property type="match status" value="2"/>
</dbReference>
<comment type="caution">
    <text evidence="3">The sequence shown here is derived from an EMBL/GenBank/DDBJ whole genome shotgun (WGS) entry which is preliminary data.</text>
</comment>
<feature type="compositionally biased region" description="Low complexity" evidence="1">
    <location>
        <begin position="703"/>
        <end position="722"/>
    </location>
</feature>
<keyword evidence="2" id="KW-0472">Membrane</keyword>